<keyword evidence="11 12" id="KW-0472">Membrane</keyword>
<keyword evidence="14" id="KW-1185">Reference proteome</keyword>
<evidence type="ECO:0000256" key="3">
    <source>
        <dbReference type="ARBA" id="ARBA00022448"/>
    </source>
</evidence>
<dbReference type="RefSeq" id="WP_069702382.1">
    <property type="nucleotide sequence ID" value="NZ_MJAT01000033.1"/>
</dbReference>
<name>A0A1E5L4L1_9FIRM</name>
<evidence type="ECO:0000256" key="5">
    <source>
        <dbReference type="ARBA" id="ARBA00022617"/>
    </source>
</evidence>
<evidence type="ECO:0000256" key="12">
    <source>
        <dbReference type="SAM" id="Phobius"/>
    </source>
</evidence>
<evidence type="ECO:0000256" key="1">
    <source>
        <dbReference type="ARBA" id="ARBA00004651"/>
    </source>
</evidence>
<keyword evidence="7" id="KW-0479">Metal-binding</keyword>
<evidence type="ECO:0000256" key="2">
    <source>
        <dbReference type="ARBA" id="ARBA00009819"/>
    </source>
</evidence>
<proteinExistence type="inferred from homology"/>
<evidence type="ECO:0000256" key="8">
    <source>
        <dbReference type="ARBA" id="ARBA00022982"/>
    </source>
</evidence>
<dbReference type="EMBL" id="MJAT01000033">
    <property type="protein sequence ID" value="OEH85055.1"/>
    <property type="molecule type" value="Genomic_DNA"/>
</dbReference>
<comment type="caution">
    <text evidence="13">The sequence shown here is derived from an EMBL/GenBank/DDBJ whole genome shotgun (WGS) entry which is preliminary data.</text>
</comment>
<feature type="transmembrane region" description="Helical" evidence="12">
    <location>
        <begin position="268"/>
        <end position="288"/>
    </location>
</feature>
<dbReference type="GO" id="GO:0005886">
    <property type="term" value="C:plasma membrane"/>
    <property type="evidence" value="ECO:0007669"/>
    <property type="project" value="UniProtKB-SubCell"/>
</dbReference>
<feature type="transmembrane region" description="Helical" evidence="12">
    <location>
        <begin position="74"/>
        <end position="94"/>
    </location>
</feature>
<evidence type="ECO:0000313" key="14">
    <source>
        <dbReference type="Proteomes" id="UP000095255"/>
    </source>
</evidence>
<comment type="similarity">
    <text evidence="2">Belongs to the cytochrome ubiquinol oxidase subunit 1 family.</text>
</comment>
<dbReference type="GO" id="GO:0009055">
    <property type="term" value="F:electron transfer activity"/>
    <property type="evidence" value="ECO:0007669"/>
    <property type="project" value="InterPro"/>
</dbReference>
<evidence type="ECO:0000256" key="4">
    <source>
        <dbReference type="ARBA" id="ARBA00022475"/>
    </source>
</evidence>
<dbReference type="GO" id="GO:0070069">
    <property type="term" value="C:cytochrome complex"/>
    <property type="evidence" value="ECO:0007669"/>
    <property type="project" value="InterPro"/>
</dbReference>
<sequence>MNNLPIPTELDLPIPGSVPFFTVLLVISFILHIIFVNVMIGGTVVALVTEYLGIKRNDVRYDRLAQSMITVTSVNKSIAVVLGVAPLLLISVLYTRFIYSSTVLIGKAWISVVPLVIIAFLFLYAYKFSWESMRNSKGMHMLLGLGGVIPLLFIPLIFSTNMVLMLVPDRWLSTTSFWQAAMHSSVLPRYFHVLFASFALIGIMIVLMGYWQNLKATTAEEQSYRQWTMQYGIYWALYAILGQLFVGPVLLFLQPSGVRASFLGGSNTWMIIIAVILVCGILTTLYLMGKSLNSKALNTQSMTKTVSETAATVEQGLTSRNNDRKTWGIIIALLCVLLLMGTIRHQVREIHLAPYQNPSFEQNLIKEVSK</sequence>
<keyword evidence="5" id="KW-0349">Heme</keyword>
<gene>
    <name evidence="13" type="ORF">BHU72_05445</name>
</gene>
<evidence type="ECO:0000256" key="9">
    <source>
        <dbReference type="ARBA" id="ARBA00022989"/>
    </source>
</evidence>
<dbReference type="AlphaFoldDB" id="A0A1E5L4L1"/>
<evidence type="ECO:0000256" key="10">
    <source>
        <dbReference type="ARBA" id="ARBA00023004"/>
    </source>
</evidence>
<dbReference type="STRING" id="1390249.BHU72_05445"/>
<organism evidence="13 14">
    <name type="scientific">Desulfuribacillus stibiiarsenatis</name>
    <dbReference type="NCBI Taxonomy" id="1390249"/>
    <lineage>
        <taxon>Bacteria</taxon>
        <taxon>Bacillati</taxon>
        <taxon>Bacillota</taxon>
        <taxon>Desulfuribacillia</taxon>
        <taxon>Desulfuribacillales</taxon>
        <taxon>Desulfuribacillaceae</taxon>
        <taxon>Desulfuribacillus</taxon>
    </lineage>
</organism>
<comment type="subcellular location">
    <subcellularLocation>
        <location evidence="1">Cell membrane</location>
        <topology evidence="1">Multi-pass membrane protein</topology>
    </subcellularLocation>
</comment>
<feature type="transmembrane region" description="Helical" evidence="12">
    <location>
        <begin position="190"/>
        <end position="211"/>
    </location>
</feature>
<feature type="transmembrane region" description="Helical" evidence="12">
    <location>
        <begin position="327"/>
        <end position="347"/>
    </location>
</feature>
<accession>A0A1E5L4L1</accession>
<feature type="transmembrane region" description="Helical" evidence="12">
    <location>
        <begin position="20"/>
        <end position="53"/>
    </location>
</feature>
<keyword evidence="10" id="KW-0408">Iron</keyword>
<evidence type="ECO:0000256" key="7">
    <source>
        <dbReference type="ARBA" id="ARBA00022723"/>
    </source>
</evidence>
<keyword evidence="4" id="KW-1003">Cell membrane</keyword>
<keyword evidence="8" id="KW-0249">Electron transport</keyword>
<dbReference type="InterPro" id="IPR002585">
    <property type="entry name" value="Cyt-d_ubiquinol_oxidase_su_1"/>
</dbReference>
<keyword evidence="3" id="KW-0813">Transport</keyword>
<dbReference type="OrthoDB" id="9814063at2"/>
<dbReference type="GO" id="GO:0019646">
    <property type="term" value="P:aerobic electron transport chain"/>
    <property type="evidence" value="ECO:0007669"/>
    <property type="project" value="InterPro"/>
</dbReference>
<dbReference type="GO" id="GO:0046872">
    <property type="term" value="F:metal ion binding"/>
    <property type="evidence" value="ECO:0007669"/>
    <property type="project" value="UniProtKB-KW"/>
</dbReference>
<keyword evidence="9 12" id="KW-1133">Transmembrane helix</keyword>
<reference evidence="13 14" key="1">
    <citation type="submission" date="2016-09" db="EMBL/GenBank/DDBJ databases">
        <title>Desulfuribacillus arsenicus sp. nov., an obligately anaerobic, dissimilatory arsenic- and antimonate-reducing bacterium isolated from anoxic sediments.</title>
        <authorList>
            <person name="Abin C.A."/>
            <person name="Hollibaugh J.T."/>
        </authorList>
    </citation>
    <scope>NUCLEOTIDE SEQUENCE [LARGE SCALE GENOMIC DNA]</scope>
    <source>
        <strain evidence="13 14">MLFW-2</strain>
    </source>
</reference>
<feature type="transmembrane region" description="Helical" evidence="12">
    <location>
        <begin position="106"/>
        <end position="126"/>
    </location>
</feature>
<feature type="transmembrane region" description="Helical" evidence="12">
    <location>
        <begin position="138"/>
        <end position="158"/>
    </location>
</feature>
<evidence type="ECO:0000256" key="11">
    <source>
        <dbReference type="ARBA" id="ARBA00023136"/>
    </source>
</evidence>
<protein>
    <submittedName>
        <fullName evidence="13">Uncharacterized protein</fullName>
    </submittedName>
</protein>
<dbReference type="Pfam" id="PF01654">
    <property type="entry name" value="Cyt_bd_oxida_I"/>
    <property type="match status" value="1"/>
</dbReference>
<evidence type="ECO:0000256" key="6">
    <source>
        <dbReference type="ARBA" id="ARBA00022692"/>
    </source>
</evidence>
<evidence type="ECO:0000313" key="13">
    <source>
        <dbReference type="EMBL" id="OEH85055.1"/>
    </source>
</evidence>
<feature type="transmembrane region" description="Helical" evidence="12">
    <location>
        <begin position="232"/>
        <end position="253"/>
    </location>
</feature>
<dbReference type="Proteomes" id="UP000095255">
    <property type="component" value="Unassembled WGS sequence"/>
</dbReference>
<keyword evidence="6 12" id="KW-0812">Transmembrane</keyword>